<organism evidence="7 8">
    <name type="scientific">Molorchus minor</name>
    <dbReference type="NCBI Taxonomy" id="1323400"/>
    <lineage>
        <taxon>Eukaryota</taxon>
        <taxon>Metazoa</taxon>
        <taxon>Ecdysozoa</taxon>
        <taxon>Arthropoda</taxon>
        <taxon>Hexapoda</taxon>
        <taxon>Insecta</taxon>
        <taxon>Pterygota</taxon>
        <taxon>Neoptera</taxon>
        <taxon>Endopterygota</taxon>
        <taxon>Coleoptera</taxon>
        <taxon>Polyphaga</taxon>
        <taxon>Cucujiformia</taxon>
        <taxon>Chrysomeloidea</taxon>
        <taxon>Cerambycidae</taxon>
        <taxon>Lamiinae</taxon>
        <taxon>Monochamini</taxon>
        <taxon>Molorchus</taxon>
    </lineage>
</organism>
<dbReference type="PANTHER" id="PTHR14482">
    <property type="entry name" value="CHROMOSOME 12 ORF 43 HOMOLOG"/>
    <property type="match status" value="1"/>
</dbReference>
<evidence type="ECO:0000256" key="3">
    <source>
        <dbReference type="ARBA" id="ARBA00013465"/>
    </source>
</evidence>
<evidence type="ECO:0000313" key="7">
    <source>
        <dbReference type="EMBL" id="KAJ8981953.1"/>
    </source>
</evidence>
<reference evidence="7" key="1">
    <citation type="journal article" date="2023" name="Insect Mol. Biol.">
        <title>Genome sequencing provides insights into the evolution of gene families encoding plant cell wall-degrading enzymes in longhorned beetles.</title>
        <authorList>
            <person name="Shin N.R."/>
            <person name="Okamura Y."/>
            <person name="Kirsch R."/>
            <person name="Pauchet Y."/>
        </authorList>
    </citation>
    <scope>NUCLEOTIDE SEQUENCE</scope>
    <source>
        <strain evidence="7">MMC_N1</strain>
    </source>
</reference>
<keyword evidence="5" id="KW-0879">Wnt signaling pathway</keyword>
<accession>A0ABQ9JX75</accession>
<evidence type="ECO:0000256" key="4">
    <source>
        <dbReference type="ARBA" id="ARBA00022473"/>
    </source>
</evidence>
<evidence type="ECO:0000256" key="5">
    <source>
        <dbReference type="ARBA" id="ARBA00022687"/>
    </source>
</evidence>
<comment type="similarity">
    <text evidence="2">Belongs to the CUSTOS family.</text>
</comment>
<dbReference type="Proteomes" id="UP001162164">
    <property type="component" value="Unassembled WGS sequence"/>
</dbReference>
<dbReference type="PANTHER" id="PTHR14482:SF0">
    <property type="entry name" value="PROTEIN CUSTOS"/>
    <property type="match status" value="1"/>
</dbReference>
<dbReference type="EMBL" id="JAPWTJ010000153">
    <property type="protein sequence ID" value="KAJ8981953.1"/>
    <property type="molecule type" value="Genomic_DNA"/>
</dbReference>
<sequence length="195" mass="22380">MSSDSSDEENLDLLKEAQDLQFINDSMFSEKHEKSNRNSVVEAKKDKLPSLRVLNDEGDQFNFLKVTPEFQNTLPRNYQKFLDADLNQRLTDKKIVKRDGKETAKGGIKLFANSKHFIRPLERLNKTNTEVVNNVNLKKVPRYNKLKVKVPEEALREVAVSPGDILSKKGVNSWSTRTKAPVFKYKSDQKRQISG</sequence>
<evidence type="ECO:0000313" key="8">
    <source>
        <dbReference type="Proteomes" id="UP001162164"/>
    </source>
</evidence>
<name>A0ABQ9JX75_9CUCU</name>
<comment type="subcellular location">
    <subcellularLocation>
        <location evidence="1">Nucleus envelope</location>
    </subcellularLocation>
</comment>
<evidence type="ECO:0000256" key="2">
    <source>
        <dbReference type="ARBA" id="ARBA00008632"/>
    </source>
</evidence>
<comment type="caution">
    <text evidence="7">The sequence shown here is derived from an EMBL/GenBank/DDBJ whole genome shotgun (WGS) entry which is preliminary data.</text>
</comment>
<gene>
    <name evidence="7" type="ORF">NQ317_002126</name>
</gene>
<proteinExistence type="inferred from homology"/>
<keyword evidence="8" id="KW-1185">Reference proteome</keyword>
<evidence type="ECO:0000256" key="1">
    <source>
        <dbReference type="ARBA" id="ARBA00004259"/>
    </source>
</evidence>
<keyword evidence="6" id="KW-0539">Nucleus</keyword>
<protein>
    <recommendedName>
        <fullName evidence="3">Protein CUSTOS</fullName>
    </recommendedName>
</protein>
<evidence type="ECO:0000256" key="6">
    <source>
        <dbReference type="ARBA" id="ARBA00023242"/>
    </source>
</evidence>
<dbReference type="InterPro" id="IPR026694">
    <property type="entry name" value="CUSTOS"/>
</dbReference>
<keyword evidence="4" id="KW-0217">Developmental protein</keyword>